<dbReference type="PANTHER" id="PTHR43731:SF14">
    <property type="entry name" value="PRESENILIN-ASSOCIATED RHOMBOID-LIKE PROTEIN, MITOCHONDRIAL"/>
    <property type="match status" value="1"/>
</dbReference>
<feature type="transmembrane region" description="Helical" evidence="7">
    <location>
        <begin position="91"/>
        <end position="109"/>
    </location>
</feature>
<keyword evidence="6 7" id="KW-0472">Membrane</keyword>
<protein>
    <recommendedName>
        <fullName evidence="8">Peptidase S54 rhomboid domain-containing protein</fullName>
    </recommendedName>
</protein>
<feature type="transmembrane region" description="Helical" evidence="7">
    <location>
        <begin position="178"/>
        <end position="195"/>
    </location>
</feature>
<sequence>MPIRSATIVIAAVTALVSLIISLGGLEGQAAGAMGFIPARLSGLLDVPGAVPALLTPFSSTLVHGGMLHLFFNMIMLLLCGVAVERVLGVPNLLIIYLLSAVVSSLAQWTLDPAGAAPVIGASGAISGVIGAYALSFGRPKAVTTSARLNRVVHILWLAAAWTVLQVAVGWAAGQEGLLLATPAHVGGFLTGMLLQRPLLLWRYRKA</sequence>
<reference evidence="9" key="1">
    <citation type="submission" date="2020-02" db="EMBL/GenBank/DDBJ databases">
        <authorList>
            <person name="Meier V. D."/>
        </authorList>
    </citation>
    <scope>NUCLEOTIDE SEQUENCE</scope>
    <source>
        <strain evidence="9">AVDCRST_MAG62</strain>
    </source>
</reference>
<dbReference type="EMBL" id="CADCWB010000065">
    <property type="protein sequence ID" value="CAA9510922.1"/>
    <property type="molecule type" value="Genomic_DNA"/>
</dbReference>
<proteinExistence type="inferred from homology"/>
<feature type="transmembrane region" description="Helical" evidence="7">
    <location>
        <begin position="155"/>
        <end position="172"/>
    </location>
</feature>
<keyword evidence="5 7" id="KW-1133">Transmembrane helix</keyword>
<dbReference type="AlphaFoldDB" id="A0A6J4T172"/>
<evidence type="ECO:0000256" key="3">
    <source>
        <dbReference type="ARBA" id="ARBA00022692"/>
    </source>
</evidence>
<keyword evidence="4" id="KW-0378">Hydrolase</keyword>
<accession>A0A6J4T172</accession>
<dbReference type="InterPro" id="IPR050925">
    <property type="entry name" value="Rhomboid_protease_S54"/>
</dbReference>
<evidence type="ECO:0000256" key="7">
    <source>
        <dbReference type="SAM" id="Phobius"/>
    </source>
</evidence>
<evidence type="ECO:0000256" key="4">
    <source>
        <dbReference type="ARBA" id="ARBA00022801"/>
    </source>
</evidence>
<dbReference type="GO" id="GO:0004252">
    <property type="term" value="F:serine-type endopeptidase activity"/>
    <property type="evidence" value="ECO:0007669"/>
    <property type="project" value="InterPro"/>
</dbReference>
<dbReference type="Gene3D" id="1.20.1540.10">
    <property type="entry name" value="Rhomboid-like"/>
    <property type="match status" value="1"/>
</dbReference>
<name>A0A6J4T172_9SPHN</name>
<evidence type="ECO:0000313" key="9">
    <source>
        <dbReference type="EMBL" id="CAA9510922.1"/>
    </source>
</evidence>
<keyword evidence="3 7" id="KW-0812">Transmembrane</keyword>
<evidence type="ECO:0000256" key="5">
    <source>
        <dbReference type="ARBA" id="ARBA00022989"/>
    </source>
</evidence>
<dbReference type="SUPFAM" id="SSF144091">
    <property type="entry name" value="Rhomboid-like"/>
    <property type="match status" value="1"/>
</dbReference>
<dbReference type="GO" id="GO:0016020">
    <property type="term" value="C:membrane"/>
    <property type="evidence" value="ECO:0007669"/>
    <property type="project" value="UniProtKB-SubCell"/>
</dbReference>
<dbReference type="PANTHER" id="PTHR43731">
    <property type="entry name" value="RHOMBOID PROTEASE"/>
    <property type="match status" value="1"/>
</dbReference>
<dbReference type="Pfam" id="PF01694">
    <property type="entry name" value="Rhomboid"/>
    <property type="match status" value="1"/>
</dbReference>
<gene>
    <name evidence="9" type="ORF">AVDCRST_MAG62-519</name>
</gene>
<feature type="transmembrane region" description="Helical" evidence="7">
    <location>
        <begin position="115"/>
        <end position="135"/>
    </location>
</feature>
<evidence type="ECO:0000256" key="6">
    <source>
        <dbReference type="ARBA" id="ARBA00023136"/>
    </source>
</evidence>
<evidence type="ECO:0000256" key="1">
    <source>
        <dbReference type="ARBA" id="ARBA00004141"/>
    </source>
</evidence>
<comment type="similarity">
    <text evidence="2">Belongs to the peptidase S54 family.</text>
</comment>
<evidence type="ECO:0000259" key="8">
    <source>
        <dbReference type="Pfam" id="PF01694"/>
    </source>
</evidence>
<dbReference type="InterPro" id="IPR035952">
    <property type="entry name" value="Rhomboid-like_sf"/>
</dbReference>
<evidence type="ECO:0000256" key="2">
    <source>
        <dbReference type="ARBA" id="ARBA00009045"/>
    </source>
</evidence>
<dbReference type="InterPro" id="IPR022764">
    <property type="entry name" value="Peptidase_S54_rhomboid_dom"/>
</dbReference>
<feature type="domain" description="Peptidase S54 rhomboid" evidence="8">
    <location>
        <begin position="58"/>
        <end position="197"/>
    </location>
</feature>
<comment type="subcellular location">
    <subcellularLocation>
        <location evidence="1">Membrane</location>
        <topology evidence="1">Multi-pass membrane protein</topology>
    </subcellularLocation>
</comment>
<organism evidence="9">
    <name type="scientific">uncultured Sphingomonas sp</name>
    <dbReference type="NCBI Taxonomy" id="158754"/>
    <lineage>
        <taxon>Bacteria</taxon>
        <taxon>Pseudomonadati</taxon>
        <taxon>Pseudomonadota</taxon>
        <taxon>Alphaproteobacteria</taxon>
        <taxon>Sphingomonadales</taxon>
        <taxon>Sphingomonadaceae</taxon>
        <taxon>Sphingomonas</taxon>
        <taxon>environmental samples</taxon>
    </lineage>
</organism>
<feature type="transmembrane region" description="Helical" evidence="7">
    <location>
        <begin position="62"/>
        <end position="84"/>
    </location>
</feature>